<accession>A0ACB8V2P6</accession>
<comment type="caution">
    <text evidence="1">The sequence shown here is derived from an EMBL/GenBank/DDBJ whole genome shotgun (WGS) entry which is preliminary data.</text>
</comment>
<dbReference type="EMBL" id="JALBCA010000011">
    <property type="protein sequence ID" value="KAI2391516.1"/>
    <property type="molecule type" value="Genomic_DNA"/>
</dbReference>
<proteinExistence type="predicted"/>
<keyword evidence="1" id="KW-0378">Hydrolase</keyword>
<evidence type="ECO:0000313" key="1">
    <source>
        <dbReference type="EMBL" id="KAI2391516.1"/>
    </source>
</evidence>
<gene>
    <name evidence="1" type="primary">RIM13</name>
    <name evidence="1" type="ORF">LOY88_001040</name>
</gene>
<sequence>MSQLRKIKNQALQAERDVSTSTTQPEALEAAIRAAETYMNALNLTTDPNERKCLDAKCKEYITRAEQIKLLKGSTGASANTQRTRKEPQSTRSLSYREQIILLEDSKLNGFVFPPWSGGPGPEEFELDENGEPFSDCSELKLSKAQQKIFNGWKRPSEIFADAKSDIIMVSNEPMDLAQDVTTDCSVVASLCAGVCQNNDGHSQLVKSVKMYPSCQYTSIPQISLSGKYIFRMHFNGCYRKVVIDERLPTSNSSSSLYVADRNCPTSIWPALVEKAYLKVRGGYDFPGSNSGTDMWILTGWIPEQIFLHHDEVGTDQLWSRLFGSFHSGNALLTIGTGKLTIREEKELGLISLHDYAILDMKNTSGKRQFLVKNPWAGGAVWRGLGGSSAISTPPAAGSGSQLSGRSSLSPGTFWIDCDEMLQNFENLYVNWDPCLFKYRQDIHFRWDLSNITPIPGSFTDSPQFAVTSRAGGKVWLLLNRHFKTEETLEMASQLLEFEGDSGPGFISIYVFDKKGQRVYLSDGALQRSPFVDSPNTLVRLDMPANTTYTAVIAEQSLHRSVHGFSLFGFSTSPLNIAPAAEKYTYVNKCQAAWTVSTAGGNAESENYPSNPQFKLIIGETCDVAVLLDTDNPELATHVKIFWSNGARVSEVRSRDIITDSGDYRRGVALAEEDSMVKGTYTIVCSTFAPGQLGKFTLRVSSTRPCDVKSLPKEGAGRLSINSGLGLFTPGTDRLLAPINVSRLSRLKLIARRKGSWIGLRPVAPSPILMTLELGQGPYKEILAASGDGDFSDSITGVRIENADLQPNMGFGGGIWLVVERVGGPGGQVEDHVEVEILSEERVEIGAWGVGDG</sequence>
<keyword evidence="1" id="KW-0645">Protease</keyword>
<name>A0ACB8V2P6_9EURO</name>
<organism evidence="1">
    <name type="scientific">Ophidiomyces ophidiicola</name>
    <dbReference type="NCBI Taxonomy" id="1387563"/>
    <lineage>
        <taxon>Eukaryota</taxon>
        <taxon>Fungi</taxon>
        <taxon>Dikarya</taxon>
        <taxon>Ascomycota</taxon>
        <taxon>Pezizomycotina</taxon>
        <taxon>Eurotiomycetes</taxon>
        <taxon>Eurotiomycetidae</taxon>
        <taxon>Onygenales</taxon>
        <taxon>Onygenaceae</taxon>
        <taxon>Ophidiomyces</taxon>
    </lineage>
</organism>
<protein>
    <submittedName>
        <fullName evidence="1">Cysteine protease</fullName>
    </submittedName>
</protein>
<reference evidence="1" key="1">
    <citation type="journal article" date="2022" name="bioRxiv">
        <title>Population genetic analysis of Ophidiomyces ophidiicola, the causative agent of snake fungal disease, indicates recent introductions to the USA.</title>
        <authorList>
            <person name="Ladner J.T."/>
            <person name="Palmer J.M."/>
            <person name="Ettinger C.L."/>
            <person name="Stajich J.E."/>
            <person name="Farrell T.M."/>
            <person name="Glorioso B.M."/>
            <person name="Lawson B."/>
            <person name="Price S.J."/>
            <person name="Stengle A.G."/>
            <person name="Grear D.A."/>
            <person name="Lorch J.M."/>
        </authorList>
    </citation>
    <scope>NUCLEOTIDE SEQUENCE</scope>
    <source>
        <strain evidence="1">NWHC 24266-5</strain>
    </source>
</reference>